<proteinExistence type="predicted"/>
<organism evidence="2 3">
    <name type="scientific">Citricoccus parietis</name>
    <dbReference type="NCBI Taxonomy" id="592307"/>
    <lineage>
        <taxon>Bacteria</taxon>
        <taxon>Bacillati</taxon>
        <taxon>Actinomycetota</taxon>
        <taxon>Actinomycetes</taxon>
        <taxon>Micrococcales</taxon>
        <taxon>Micrococcaceae</taxon>
        <taxon>Citricoccus</taxon>
    </lineage>
</organism>
<feature type="region of interest" description="Disordered" evidence="1">
    <location>
        <begin position="1"/>
        <end position="20"/>
    </location>
</feature>
<evidence type="ECO:0000313" key="2">
    <source>
        <dbReference type="EMBL" id="MFB9073176.1"/>
    </source>
</evidence>
<dbReference type="Proteomes" id="UP001589575">
    <property type="component" value="Unassembled WGS sequence"/>
</dbReference>
<name>A0ABV5G2M4_9MICC</name>
<comment type="caution">
    <text evidence="2">The sequence shown here is derived from an EMBL/GenBank/DDBJ whole genome shotgun (WGS) entry which is preliminary data.</text>
</comment>
<evidence type="ECO:0008006" key="4">
    <source>
        <dbReference type="Google" id="ProtNLM"/>
    </source>
</evidence>
<sequence length="51" mass="6207">MFSGRRQLRFNGPKKKGADESKCWPALLQALPEKMNEWLRWRRHQMILTCY</sequence>
<gene>
    <name evidence="2" type="ORF">ACFFX0_19025</name>
</gene>
<dbReference type="EMBL" id="JBHMFI010000001">
    <property type="protein sequence ID" value="MFB9073176.1"/>
    <property type="molecule type" value="Genomic_DNA"/>
</dbReference>
<evidence type="ECO:0000256" key="1">
    <source>
        <dbReference type="SAM" id="MobiDB-lite"/>
    </source>
</evidence>
<reference evidence="2 3" key="1">
    <citation type="submission" date="2024-09" db="EMBL/GenBank/DDBJ databases">
        <authorList>
            <person name="Sun Q."/>
            <person name="Mori K."/>
        </authorList>
    </citation>
    <scope>NUCLEOTIDE SEQUENCE [LARGE SCALE GENOMIC DNA]</scope>
    <source>
        <strain evidence="2 3">CCM 7609</strain>
    </source>
</reference>
<evidence type="ECO:0000313" key="3">
    <source>
        <dbReference type="Proteomes" id="UP001589575"/>
    </source>
</evidence>
<feature type="compositionally biased region" description="Basic residues" evidence="1">
    <location>
        <begin position="1"/>
        <end position="15"/>
    </location>
</feature>
<keyword evidence="3" id="KW-1185">Reference proteome</keyword>
<accession>A0ABV5G2M4</accession>
<protein>
    <recommendedName>
        <fullName evidence="4">Transposase</fullName>
    </recommendedName>
</protein>